<reference evidence="3 4" key="1">
    <citation type="submission" date="2021-05" db="EMBL/GenBank/DDBJ databases">
        <title>A Polyphasic approach of four new species of the genus Ohtaekwangia: Ohtaekwangia histidinii sp. nov., Ohtaekwangia cretensis sp. nov., Ohtaekwangia indiensis sp. nov., Ohtaekwangia reichenbachii sp. nov. from diverse environment.</title>
        <authorList>
            <person name="Octaviana S."/>
        </authorList>
    </citation>
    <scope>NUCLEOTIDE SEQUENCE [LARGE SCALE GENOMIC DNA]</scope>
    <source>
        <strain evidence="3 4">PWU20</strain>
    </source>
</reference>
<dbReference type="Proteomes" id="UP000772618">
    <property type="component" value="Unassembled WGS sequence"/>
</dbReference>
<evidence type="ECO:0000313" key="4">
    <source>
        <dbReference type="Proteomes" id="UP000772618"/>
    </source>
</evidence>
<keyword evidence="1" id="KW-1133">Transmembrane helix</keyword>
<feature type="transmembrane region" description="Helical" evidence="1">
    <location>
        <begin position="6"/>
        <end position="24"/>
    </location>
</feature>
<gene>
    <name evidence="3" type="ORF">KK060_03615</name>
</gene>
<dbReference type="InterPro" id="IPR011933">
    <property type="entry name" value="Double_TM_dom"/>
</dbReference>
<dbReference type="RefSeq" id="WP_254152226.1">
    <property type="nucleotide sequence ID" value="NZ_JAHESD010000005.1"/>
</dbReference>
<dbReference type="PANTHER" id="PTHR37464">
    <property type="entry name" value="BLL2463 PROTEIN"/>
    <property type="match status" value="1"/>
</dbReference>
<sequence>MHFLNSIWLWGLAGLIVPITIHLLSRKEGRTILVGSIRHLHDSATAQFRSIKLNERPLLLLRCLLLALIVLFLAGLSLNKKQKTRQQWLVIEKGIEQSQEYKSIADKVTQNGFEVRYLSDNFPLLGDSASISSSINYWQLTEQLSLKGIDSVIVLSYNYYKNFRGERVTNPNIHWITTQPFPQQVIVKQVSISNDSIWTRRGDFTSTFSELNSDTRTHTPLDRIESADTISVAIVTGKEYIYDSKVLNALIKSVKAVLPHTLVISNSTDDNFRYNNQSWLIWFSNKQMPEISGSHQRVGLRECPILKGELITKRHSITGCDSNNAFDWIITSRLNEEVALRENFASTLASLITSNKNTDTHKYDKRIMAEASTWSQQPGASTIGIKQKTEGDLNELLVVFIFINFVVERWLAFKRNQ</sequence>
<evidence type="ECO:0000256" key="1">
    <source>
        <dbReference type="SAM" id="Phobius"/>
    </source>
</evidence>
<name>A0ABS5VND3_9BACT</name>
<evidence type="ECO:0000313" key="3">
    <source>
        <dbReference type="EMBL" id="MBT1702350.1"/>
    </source>
</evidence>
<organism evidence="3 4">
    <name type="scientific">Chryseosolibacter indicus</name>
    <dbReference type="NCBI Taxonomy" id="2782351"/>
    <lineage>
        <taxon>Bacteria</taxon>
        <taxon>Pseudomonadati</taxon>
        <taxon>Bacteroidota</taxon>
        <taxon>Cytophagia</taxon>
        <taxon>Cytophagales</taxon>
        <taxon>Chryseotaleaceae</taxon>
        <taxon>Chryseosolibacter</taxon>
    </lineage>
</organism>
<proteinExistence type="predicted"/>
<dbReference type="PANTHER" id="PTHR37464:SF1">
    <property type="entry name" value="BLL2463 PROTEIN"/>
    <property type="match status" value="1"/>
</dbReference>
<keyword evidence="1" id="KW-0812">Transmembrane</keyword>
<feature type="transmembrane region" description="Helical" evidence="1">
    <location>
        <begin position="59"/>
        <end position="78"/>
    </location>
</feature>
<feature type="transmembrane region" description="Helical" evidence="1">
    <location>
        <begin position="396"/>
        <end position="413"/>
    </location>
</feature>
<comment type="caution">
    <text evidence="3">The sequence shown here is derived from an EMBL/GenBank/DDBJ whole genome shotgun (WGS) entry which is preliminary data.</text>
</comment>
<evidence type="ECO:0000259" key="2">
    <source>
        <dbReference type="Pfam" id="PF07584"/>
    </source>
</evidence>
<keyword evidence="1" id="KW-0472">Membrane</keyword>
<dbReference type="Pfam" id="PF07584">
    <property type="entry name" value="BatA"/>
    <property type="match status" value="1"/>
</dbReference>
<dbReference type="EMBL" id="JAHESD010000005">
    <property type="protein sequence ID" value="MBT1702350.1"/>
    <property type="molecule type" value="Genomic_DNA"/>
</dbReference>
<feature type="domain" description="Aerotolerance regulator N-terminal" evidence="2">
    <location>
        <begin position="1"/>
        <end position="75"/>
    </location>
</feature>
<dbReference type="NCBIfam" id="TIGR02226">
    <property type="entry name" value="two_anch"/>
    <property type="match status" value="1"/>
</dbReference>
<dbReference type="InterPro" id="IPR024163">
    <property type="entry name" value="Aerotolerance_reg_N"/>
</dbReference>
<keyword evidence="4" id="KW-1185">Reference proteome</keyword>
<accession>A0ABS5VND3</accession>
<protein>
    <submittedName>
        <fullName evidence="3">BatA domain-containing protein</fullName>
    </submittedName>
</protein>